<protein>
    <recommendedName>
        <fullName evidence="3">Rna-directed dna polymerase from mobile element jockey-like</fullName>
    </recommendedName>
</protein>
<accession>A0AAN7NBC2</accession>
<dbReference type="Proteomes" id="UP001333110">
    <property type="component" value="Unassembled WGS sequence"/>
</dbReference>
<organism evidence="1 2">
    <name type="scientific">Mycteria americana</name>
    <name type="common">Wood stork</name>
    <dbReference type="NCBI Taxonomy" id="33587"/>
    <lineage>
        <taxon>Eukaryota</taxon>
        <taxon>Metazoa</taxon>
        <taxon>Chordata</taxon>
        <taxon>Craniata</taxon>
        <taxon>Vertebrata</taxon>
        <taxon>Euteleostomi</taxon>
        <taxon>Archelosauria</taxon>
        <taxon>Archosauria</taxon>
        <taxon>Dinosauria</taxon>
        <taxon>Saurischia</taxon>
        <taxon>Theropoda</taxon>
        <taxon>Coelurosauria</taxon>
        <taxon>Aves</taxon>
        <taxon>Neognathae</taxon>
        <taxon>Neoaves</taxon>
        <taxon>Aequornithes</taxon>
        <taxon>Ciconiiformes</taxon>
        <taxon>Ciconiidae</taxon>
        <taxon>Mycteria</taxon>
    </lineage>
</organism>
<evidence type="ECO:0000313" key="2">
    <source>
        <dbReference type="Proteomes" id="UP001333110"/>
    </source>
</evidence>
<dbReference type="AlphaFoldDB" id="A0AAN7NBC2"/>
<dbReference type="EMBL" id="JAUNZN010000003">
    <property type="protein sequence ID" value="KAK4823589.1"/>
    <property type="molecule type" value="Genomic_DNA"/>
</dbReference>
<dbReference type="PANTHER" id="PTHR33332">
    <property type="entry name" value="REVERSE TRANSCRIPTASE DOMAIN-CONTAINING PROTEIN"/>
    <property type="match status" value="1"/>
</dbReference>
<reference evidence="1 2" key="1">
    <citation type="journal article" date="2023" name="J. Hered.">
        <title>Chromosome-level genome of the wood stork (Mycteria americana) provides insight into avian chromosome evolution.</title>
        <authorList>
            <person name="Flamio R. Jr."/>
            <person name="Ramstad K.M."/>
        </authorList>
    </citation>
    <scope>NUCLEOTIDE SEQUENCE [LARGE SCALE GENOMIC DNA]</scope>
    <source>
        <strain evidence="1">JAX WOST 10</strain>
    </source>
</reference>
<evidence type="ECO:0000313" key="1">
    <source>
        <dbReference type="EMBL" id="KAK4823589.1"/>
    </source>
</evidence>
<name>A0AAN7NBC2_MYCAM</name>
<gene>
    <name evidence="1" type="ORF">QYF61_003789</name>
</gene>
<keyword evidence="2" id="KW-1185">Reference proteome</keyword>
<comment type="caution">
    <text evidence="1">The sequence shown here is derived from an EMBL/GenBank/DDBJ whole genome shotgun (WGS) entry which is preliminary data.</text>
</comment>
<sequence length="264" mass="29735">MTGAGALVTQYREEAEVLNAAFTSVFTGKTGLQESKAPETRGQVWNKEDTPLVEEDLLREYFCKLHIQLSVLGPILFNTFVNDLDDGAEHTLSKFADQVKLGGVTDTPEGHAAIWGVLDRLEKWADRNLMKFNTGKRKVLLLGRNNSWGGLGATRLESSLAEKDLGEQKAYDILDCISMNVASWLRKVVLPLYSALVQPHLEYCVQFWVPQCKRHGATGESLQRATEMMKGLEHLSYEERLRELGLFSLEERRLRGISSMFTNI</sequence>
<evidence type="ECO:0008006" key="3">
    <source>
        <dbReference type="Google" id="ProtNLM"/>
    </source>
</evidence>
<proteinExistence type="predicted"/>